<dbReference type="EMBL" id="HACG01046681">
    <property type="protein sequence ID" value="CEK93546.1"/>
    <property type="molecule type" value="Transcribed_RNA"/>
</dbReference>
<dbReference type="EMBL" id="HACG01046682">
    <property type="protein sequence ID" value="CEK93547.1"/>
    <property type="molecule type" value="Transcribed_RNA"/>
</dbReference>
<evidence type="ECO:0000313" key="3">
    <source>
        <dbReference type="EMBL" id="CEK93548.1"/>
    </source>
</evidence>
<dbReference type="AlphaFoldDB" id="A0A0B7BMI7"/>
<evidence type="ECO:0000313" key="2">
    <source>
        <dbReference type="EMBL" id="CEK93547.1"/>
    </source>
</evidence>
<dbReference type="EMBL" id="HACG01046683">
    <property type="protein sequence ID" value="CEK93548.1"/>
    <property type="molecule type" value="Transcribed_RNA"/>
</dbReference>
<protein>
    <submittedName>
        <fullName evidence="1">Uncharacterized protein</fullName>
    </submittedName>
</protein>
<reference evidence="1" key="1">
    <citation type="submission" date="2014-12" db="EMBL/GenBank/DDBJ databases">
        <title>Insight into the proteome of Arion vulgaris.</title>
        <authorList>
            <person name="Aradska J."/>
            <person name="Bulat T."/>
            <person name="Smidak R."/>
            <person name="Sarate P."/>
            <person name="Gangsoo J."/>
            <person name="Sialana F."/>
            <person name="Bilban M."/>
            <person name="Lubec G."/>
        </authorList>
    </citation>
    <scope>NUCLEOTIDE SEQUENCE</scope>
    <source>
        <tissue evidence="1">Skin</tissue>
    </source>
</reference>
<organism evidence="1">
    <name type="scientific">Arion vulgaris</name>
    <dbReference type="NCBI Taxonomy" id="1028688"/>
    <lineage>
        <taxon>Eukaryota</taxon>
        <taxon>Metazoa</taxon>
        <taxon>Spiralia</taxon>
        <taxon>Lophotrochozoa</taxon>
        <taxon>Mollusca</taxon>
        <taxon>Gastropoda</taxon>
        <taxon>Heterobranchia</taxon>
        <taxon>Euthyneura</taxon>
        <taxon>Panpulmonata</taxon>
        <taxon>Eupulmonata</taxon>
        <taxon>Stylommatophora</taxon>
        <taxon>Helicina</taxon>
        <taxon>Arionoidea</taxon>
        <taxon>Arionidae</taxon>
        <taxon>Arion</taxon>
    </lineage>
</organism>
<name>A0A0B7BMI7_9EUPU</name>
<sequence length="64" mass="7603">MGWLHSFSQFCLQWKTFKGIFCHLFLAQENLTSGAQTHAKERYSKKDKVIRRIYMKQNFNGISC</sequence>
<accession>A0A0B7BMI7</accession>
<gene>
    <name evidence="1" type="primary">ORF195877</name>
    <name evidence="2" type="synonym">ORF195880</name>
    <name evidence="3" type="synonym">ORF195885</name>
</gene>
<proteinExistence type="predicted"/>
<evidence type="ECO:0000313" key="1">
    <source>
        <dbReference type="EMBL" id="CEK93546.1"/>
    </source>
</evidence>